<accession>A0A2P4NRJ0</accession>
<sequence>MVRFGGVPVVVVPGGESISGVGVLEELKEQLWVKRIRLNGQMSGICILRYVLHHLNHIGDYI</sequence>
<evidence type="ECO:0000313" key="1">
    <source>
        <dbReference type="EMBL" id="POG55733.1"/>
    </source>
</evidence>
<dbReference type="AlphaFoldDB" id="A0A2P4NRJ0"/>
<protein>
    <submittedName>
        <fullName evidence="1">Uncharacterized protein</fullName>
    </submittedName>
</protein>
<name>A0A2P4NRJ0_9EURY</name>
<comment type="caution">
    <text evidence="1">The sequence shown here is derived from an EMBL/GenBank/DDBJ whole genome shotgun (WGS) entry which is preliminary data.</text>
</comment>
<dbReference type="EMBL" id="LOPW02000010">
    <property type="protein sequence ID" value="POG55733.1"/>
    <property type="molecule type" value="Genomic_DNA"/>
</dbReference>
<dbReference type="Proteomes" id="UP000053621">
    <property type="component" value="Unassembled WGS sequence"/>
</dbReference>
<organism evidence="1 2">
    <name type="scientific">Haloferax marisrubri</name>
    <dbReference type="NCBI Taxonomy" id="1544719"/>
    <lineage>
        <taxon>Archaea</taxon>
        <taxon>Methanobacteriati</taxon>
        <taxon>Methanobacteriota</taxon>
        <taxon>Stenosarchaea group</taxon>
        <taxon>Halobacteria</taxon>
        <taxon>Halobacteriales</taxon>
        <taxon>Haloferacaceae</taxon>
        <taxon>Haloferax</taxon>
    </lineage>
</organism>
<keyword evidence="2" id="KW-1185">Reference proteome</keyword>
<proteinExistence type="predicted"/>
<evidence type="ECO:0000313" key="2">
    <source>
        <dbReference type="Proteomes" id="UP000053621"/>
    </source>
</evidence>
<reference evidence="1" key="1">
    <citation type="submission" date="2017-08" db="EMBL/GenBank/DDBJ databases">
        <title>Haloferax marisrubri sp. nov., isolated from the Discovery deep brine-seawater interface in the Red Sea.</title>
        <authorList>
            <person name="Zhang G."/>
            <person name="Stingl U."/>
        </authorList>
    </citation>
    <scope>NUCLEOTIDE SEQUENCE [LARGE SCALE GENOMIC DNA]</scope>
    <source>
        <strain evidence="1">SB3</strain>
    </source>
</reference>
<gene>
    <name evidence="1" type="ORF">AUR65_010100</name>
</gene>